<evidence type="ECO:0000313" key="7">
    <source>
        <dbReference type="Proteomes" id="UP000321548"/>
    </source>
</evidence>
<feature type="domain" description="Cytochrome c" evidence="5">
    <location>
        <begin position="66"/>
        <end position="153"/>
    </location>
</feature>
<dbReference type="RefSeq" id="WP_147702342.1">
    <property type="nucleotide sequence ID" value="NZ_VDUY01000001.1"/>
</dbReference>
<dbReference type="SUPFAM" id="SSF46626">
    <property type="entry name" value="Cytochrome c"/>
    <property type="match status" value="1"/>
</dbReference>
<comment type="caution">
    <text evidence="6">The sequence shown here is derived from an EMBL/GenBank/DDBJ whole genome shotgun (WGS) entry which is preliminary data.</text>
</comment>
<dbReference type="PANTHER" id="PTHR35008">
    <property type="entry name" value="BLL4482 PROTEIN-RELATED"/>
    <property type="match status" value="1"/>
</dbReference>
<keyword evidence="7" id="KW-1185">Reference proteome</keyword>
<evidence type="ECO:0000256" key="3">
    <source>
        <dbReference type="ARBA" id="ARBA00023004"/>
    </source>
</evidence>
<dbReference type="PANTHER" id="PTHR35008:SF8">
    <property type="entry name" value="ALCOHOL DEHYDROGENASE CYTOCHROME C SUBUNIT"/>
    <property type="match status" value="1"/>
</dbReference>
<evidence type="ECO:0000256" key="4">
    <source>
        <dbReference type="PROSITE-ProRule" id="PRU00433"/>
    </source>
</evidence>
<reference evidence="6 7" key="1">
    <citation type="submission" date="2019-06" db="EMBL/GenBank/DDBJ databases">
        <title>Quisquiliibacterium sp. nov., isolated from a maize field.</title>
        <authorList>
            <person name="Lin S.-Y."/>
            <person name="Tsai C.-F."/>
            <person name="Young C.-C."/>
        </authorList>
    </citation>
    <scope>NUCLEOTIDE SEQUENCE [LARGE SCALE GENOMIC DNA]</scope>
    <source>
        <strain evidence="6 7">CC-CFT501</strain>
    </source>
</reference>
<dbReference type="PROSITE" id="PS51257">
    <property type="entry name" value="PROKAR_LIPOPROTEIN"/>
    <property type="match status" value="1"/>
</dbReference>
<dbReference type="InterPro" id="IPR051459">
    <property type="entry name" value="Cytochrome_c-type_DH"/>
</dbReference>
<dbReference type="OrthoDB" id="9811281at2"/>
<accession>A0A5C8P3H8</accession>
<dbReference type="InterPro" id="IPR009056">
    <property type="entry name" value="Cyt_c-like_dom"/>
</dbReference>
<proteinExistence type="predicted"/>
<evidence type="ECO:0000256" key="2">
    <source>
        <dbReference type="ARBA" id="ARBA00022723"/>
    </source>
</evidence>
<evidence type="ECO:0000256" key="1">
    <source>
        <dbReference type="ARBA" id="ARBA00022617"/>
    </source>
</evidence>
<name>A0A5C8P3H8_9BURK</name>
<gene>
    <name evidence="6" type="ORF">FHP08_00430</name>
</gene>
<dbReference type="AlphaFoldDB" id="A0A5C8P3H8"/>
<keyword evidence="2 4" id="KW-0479">Metal-binding</keyword>
<dbReference type="GO" id="GO:0046872">
    <property type="term" value="F:metal ion binding"/>
    <property type="evidence" value="ECO:0007669"/>
    <property type="project" value="UniProtKB-KW"/>
</dbReference>
<protein>
    <submittedName>
        <fullName evidence="6">Cytochrome c</fullName>
    </submittedName>
</protein>
<dbReference type="Pfam" id="PF13442">
    <property type="entry name" value="Cytochrome_CBB3"/>
    <property type="match status" value="1"/>
</dbReference>
<dbReference type="Gene3D" id="1.10.760.10">
    <property type="entry name" value="Cytochrome c-like domain"/>
    <property type="match status" value="1"/>
</dbReference>
<dbReference type="EMBL" id="VDUY01000001">
    <property type="protein sequence ID" value="TXL68201.1"/>
    <property type="molecule type" value="Genomic_DNA"/>
</dbReference>
<evidence type="ECO:0000259" key="5">
    <source>
        <dbReference type="PROSITE" id="PS51007"/>
    </source>
</evidence>
<keyword evidence="3 4" id="KW-0408">Iron</keyword>
<dbReference type="PROSITE" id="PS51007">
    <property type="entry name" value="CYTC"/>
    <property type="match status" value="1"/>
</dbReference>
<dbReference type="InterPro" id="IPR036909">
    <property type="entry name" value="Cyt_c-like_dom_sf"/>
</dbReference>
<keyword evidence="1 4" id="KW-0349">Heme</keyword>
<organism evidence="6 7">
    <name type="scientific">Zeimonas arvi</name>
    <dbReference type="NCBI Taxonomy" id="2498847"/>
    <lineage>
        <taxon>Bacteria</taxon>
        <taxon>Pseudomonadati</taxon>
        <taxon>Pseudomonadota</taxon>
        <taxon>Betaproteobacteria</taxon>
        <taxon>Burkholderiales</taxon>
        <taxon>Burkholderiaceae</taxon>
        <taxon>Zeimonas</taxon>
    </lineage>
</organism>
<dbReference type="GO" id="GO:0020037">
    <property type="term" value="F:heme binding"/>
    <property type="evidence" value="ECO:0007669"/>
    <property type="project" value="InterPro"/>
</dbReference>
<dbReference type="Proteomes" id="UP000321548">
    <property type="component" value="Unassembled WGS sequence"/>
</dbReference>
<evidence type="ECO:0000313" key="6">
    <source>
        <dbReference type="EMBL" id="TXL68201.1"/>
    </source>
</evidence>
<sequence>MSTREGFIGATIVAAVLLAGCAGTGQHIAANGGKPFGIGRAPSAEELRGWDIDVSPDGTGLPAGSGTVAQGKAIYAQKCAACHGANGEGKPADRLVGGKGTLATDKPVRTVGSYWPYAPTLFDYVRRAMPHDQPQSLSANEVYALAAWLLHANGIVSADATMDARSLPAVRMPNRDGFRPGPMKADFIAERCMTDCK</sequence>
<dbReference type="GO" id="GO:0009055">
    <property type="term" value="F:electron transfer activity"/>
    <property type="evidence" value="ECO:0007669"/>
    <property type="project" value="InterPro"/>
</dbReference>